<dbReference type="Proteomes" id="UP000321393">
    <property type="component" value="Unassembled WGS sequence"/>
</dbReference>
<evidence type="ECO:0000313" key="2">
    <source>
        <dbReference type="Proteomes" id="UP000321393"/>
    </source>
</evidence>
<dbReference type="EMBL" id="SSTE01011134">
    <property type="protein sequence ID" value="KAA0051753.1"/>
    <property type="molecule type" value="Genomic_DNA"/>
</dbReference>
<sequence>MNDAKSMDENLDEFKRLSFEINQTKEKLGKESEAIILLNSLPDTYKEVKVAMKYGRDNISTDSVIGVQIRKQEFRKW</sequence>
<dbReference type="OrthoDB" id="8042871at2759"/>
<gene>
    <name evidence="1" type="ORF">E6C27_scaffold60G001460</name>
</gene>
<protein>
    <submittedName>
        <fullName evidence="1">Copia-like retroelement pol polyprotein</fullName>
    </submittedName>
</protein>
<organism evidence="1 2">
    <name type="scientific">Cucumis melo var. makuwa</name>
    <name type="common">Oriental melon</name>
    <dbReference type="NCBI Taxonomy" id="1194695"/>
    <lineage>
        <taxon>Eukaryota</taxon>
        <taxon>Viridiplantae</taxon>
        <taxon>Streptophyta</taxon>
        <taxon>Embryophyta</taxon>
        <taxon>Tracheophyta</taxon>
        <taxon>Spermatophyta</taxon>
        <taxon>Magnoliopsida</taxon>
        <taxon>eudicotyledons</taxon>
        <taxon>Gunneridae</taxon>
        <taxon>Pentapetalae</taxon>
        <taxon>rosids</taxon>
        <taxon>fabids</taxon>
        <taxon>Cucurbitales</taxon>
        <taxon>Cucurbitaceae</taxon>
        <taxon>Benincaseae</taxon>
        <taxon>Cucumis</taxon>
    </lineage>
</organism>
<proteinExistence type="predicted"/>
<name>A0A5A7U763_CUCMM</name>
<dbReference type="AlphaFoldDB" id="A0A5A7U763"/>
<comment type="caution">
    <text evidence="1">The sequence shown here is derived from an EMBL/GenBank/DDBJ whole genome shotgun (WGS) entry which is preliminary data.</text>
</comment>
<reference evidence="1 2" key="1">
    <citation type="submission" date="2019-08" db="EMBL/GenBank/DDBJ databases">
        <title>Draft genome sequences of two oriental melons (Cucumis melo L. var makuwa).</title>
        <authorList>
            <person name="Kwon S.-Y."/>
        </authorList>
    </citation>
    <scope>NUCLEOTIDE SEQUENCE [LARGE SCALE GENOMIC DNA]</scope>
    <source>
        <strain evidence="2">cv. SW 3</strain>
        <tissue evidence="1">Leaf</tissue>
    </source>
</reference>
<dbReference type="Pfam" id="PF14223">
    <property type="entry name" value="Retrotran_gag_2"/>
    <property type="match status" value="1"/>
</dbReference>
<evidence type="ECO:0000313" key="1">
    <source>
        <dbReference type="EMBL" id="KAA0051753.1"/>
    </source>
</evidence>
<accession>A0A5A7U763</accession>